<keyword evidence="3" id="KW-0067">ATP-binding</keyword>
<keyword evidence="2" id="KW-0378">Hydrolase</keyword>
<feature type="domain" description="Carboxyltransferase" evidence="4">
    <location>
        <begin position="32"/>
        <end position="235"/>
    </location>
</feature>
<dbReference type="GO" id="GO:0005524">
    <property type="term" value="F:ATP binding"/>
    <property type="evidence" value="ECO:0007669"/>
    <property type="project" value="UniProtKB-KW"/>
</dbReference>
<dbReference type="AlphaFoldDB" id="A0A261VCI8"/>
<evidence type="ECO:0000256" key="2">
    <source>
        <dbReference type="ARBA" id="ARBA00022801"/>
    </source>
</evidence>
<dbReference type="InterPro" id="IPR003833">
    <property type="entry name" value="CT_C_D"/>
</dbReference>
<dbReference type="InterPro" id="IPR010016">
    <property type="entry name" value="PxpB"/>
</dbReference>
<dbReference type="GO" id="GO:0016787">
    <property type="term" value="F:hydrolase activity"/>
    <property type="evidence" value="ECO:0007669"/>
    <property type="project" value="UniProtKB-KW"/>
</dbReference>
<dbReference type="NCBIfam" id="TIGR00370">
    <property type="entry name" value="5-oxoprolinase subunit PxpB"/>
    <property type="match status" value="1"/>
</dbReference>
<protein>
    <recommendedName>
        <fullName evidence="4">Carboxyltransferase domain-containing protein</fullName>
    </recommendedName>
</protein>
<name>A0A261VCI8_9BORD</name>
<dbReference type="SUPFAM" id="SSF160467">
    <property type="entry name" value="PH0987 N-terminal domain-like"/>
    <property type="match status" value="1"/>
</dbReference>
<dbReference type="EMBL" id="NEVU01000003">
    <property type="protein sequence ID" value="OZI70873.1"/>
    <property type="molecule type" value="Genomic_DNA"/>
</dbReference>
<dbReference type="Pfam" id="PF02682">
    <property type="entry name" value="CT_C_D"/>
    <property type="match status" value="1"/>
</dbReference>
<dbReference type="PANTHER" id="PTHR34698">
    <property type="entry name" value="5-OXOPROLINASE SUBUNIT B"/>
    <property type="match status" value="1"/>
</dbReference>
<keyword evidence="6" id="KW-1185">Reference proteome</keyword>
<dbReference type="SMART" id="SM00796">
    <property type="entry name" value="AHS1"/>
    <property type="match status" value="1"/>
</dbReference>
<reference evidence="6" key="1">
    <citation type="submission" date="2017-05" db="EMBL/GenBank/DDBJ databases">
        <title>Complete and WGS of Bordetella genogroups.</title>
        <authorList>
            <person name="Spilker T."/>
            <person name="Lipuma J."/>
        </authorList>
    </citation>
    <scope>NUCLEOTIDE SEQUENCE [LARGE SCALE GENOMIC DNA]</scope>
    <source>
        <strain evidence="6">AU6712</strain>
    </source>
</reference>
<dbReference type="Gene3D" id="2.40.100.10">
    <property type="entry name" value="Cyclophilin-like"/>
    <property type="match status" value="1"/>
</dbReference>
<dbReference type="Gene3D" id="3.30.1360.40">
    <property type="match status" value="1"/>
</dbReference>
<evidence type="ECO:0000256" key="1">
    <source>
        <dbReference type="ARBA" id="ARBA00022741"/>
    </source>
</evidence>
<evidence type="ECO:0000256" key="3">
    <source>
        <dbReference type="ARBA" id="ARBA00022840"/>
    </source>
</evidence>
<dbReference type="OrthoDB" id="9778567at2"/>
<keyword evidence="1" id="KW-0547">Nucleotide-binding</keyword>
<dbReference type="SUPFAM" id="SSF50891">
    <property type="entry name" value="Cyclophilin-like"/>
    <property type="match status" value="1"/>
</dbReference>
<evidence type="ECO:0000259" key="4">
    <source>
        <dbReference type="SMART" id="SM00796"/>
    </source>
</evidence>
<accession>A0A261VCI8</accession>
<comment type="caution">
    <text evidence="5">The sequence shown here is derived from an EMBL/GenBank/DDBJ whole genome shotgun (WGS) entry which is preliminary data.</text>
</comment>
<dbReference type="Proteomes" id="UP000216429">
    <property type="component" value="Unassembled WGS sequence"/>
</dbReference>
<proteinExistence type="predicted"/>
<dbReference type="PANTHER" id="PTHR34698:SF2">
    <property type="entry name" value="5-OXOPROLINASE SUBUNIT B"/>
    <property type="match status" value="1"/>
</dbReference>
<dbReference type="InterPro" id="IPR029000">
    <property type="entry name" value="Cyclophilin-like_dom_sf"/>
</dbReference>
<organism evidence="5 6">
    <name type="scientific">Bordetella genomosp. 12</name>
    <dbReference type="NCBI Taxonomy" id="463035"/>
    <lineage>
        <taxon>Bacteria</taxon>
        <taxon>Pseudomonadati</taxon>
        <taxon>Pseudomonadota</taxon>
        <taxon>Betaproteobacteria</taxon>
        <taxon>Burkholderiales</taxon>
        <taxon>Alcaligenaceae</taxon>
        <taxon>Bordetella</taxon>
    </lineage>
</organism>
<evidence type="ECO:0000313" key="5">
    <source>
        <dbReference type="EMBL" id="OZI70873.1"/>
    </source>
</evidence>
<evidence type="ECO:0000313" key="6">
    <source>
        <dbReference type="Proteomes" id="UP000216429"/>
    </source>
</evidence>
<gene>
    <name evidence="5" type="ORF">CAL22_13300</name>
</gene>
<sequence length="250" mass="26933">MGVRGFDQRAGSARRSQNQGIAIVIREDLDALRISALGECALLLDAGQGAYRASTQARIWALAQQLEQNPQVTPLEDIVPGMNNLMVVFRPATPDCADRLRQQLRAAWLTLAPRELAGTTHEVLVSYDATAGSDLDEIASDSGLDIEAIVRLHSQAVYRVACVGGMPGFAYLSGLDAALHRPRRAVPRTRVEQGAVIIGGQQASIMPISAPTGWHILGQTATRVFDAAAAQPCLMRAGDSIRFRVAEVRR</sequence>